<proteinExistence type="predicted"/>
<name>A0A9D4M7S8_DREPO</name>
<dbReference type="Proteomes" id="UP000828390">
    <property type="component" value="Unassembled WGS sequence"/>
</dbReference>
<gene>
    <name evidence="1" type="ORF">DPMN_033049</name>
</gene>
<organism evidence="1 2">
    <name type="scientific">Dreissena polymorpha</name>
    <name type="common">Zebra mussel</name>
    <name type="synonym">Mytilus polymorpha</name>
    <dbReference type="NCBI Taxonomy" id="45954"/>
    <lineage>
        <taxon>Eukaryota</taxon>
        <taxon>Metazoa</taxon>
        <taxon>Spiralia</taxon>
        <taxon>Lophotrochozoa</taxon>
        <taxon>Mollusca</taxon>
        <taxon>Bivalvia</taxon>
        <taxon>Autobranchia</taxon>
        <taxon>Heteroconchia</taxon>
        <taxon>Euheterodonta</taxon>
        <taxon>Imparidentia</taxon>
        <taxon>Neoheterodontei</taxon>
        <taxon>Myida</taxon>
        <taxon>Dreissenoidea</taxon>
        <taxon>Dreissenidae</taxon>
        <taxon>Dreissena</taxon>
    </lineage>
</organism>
<evidence type="ECO:0000313" key="2">
    <source>
        <dbReference type="Proteomes" id="UP000828390"/>
    </source>
</evidence>
<reference evidence="1" key="1">
    <citation type="journal article" date="2019" name="bioRxiv">
        <title>The Genome of the Zebra Mussel, Dreissena polymorpha: A Resource for Invasive Species Research.</title>
        <authorList>
            <person name="McCartney M.A."/>
            <person name="Auch B."/>
            <person name="Kono T."/>
            <person name="Mallez S."/>
            <person name="Zhang Y."/>
            <person name="Obille A."/>
            <person name="Becker A."/>
            <person name="Abrahante J.E."/>
            <person name="Garbe J."/>
            <person name="Badalamenti J.P."/>
            <person name="Herman A."/>
            <person name="Mangelson H."/>
            <person name="Liachko I."/>
            <person name="Sullivan S."/>
            <person name="Sone E.D."/>
            <person name="Koren S."/>
            <person name="Silverstein K.A.T."/>
            <person name="Beckman K.B."/>
            <person name="Gohl D.M."/>
        </authorList>
    </citation>
    <scope>NUCLEOTIDE SEQUENCE</scope>
    <source>
        <strain evidence="1">Duluth1</strain>
        <tissue evidence="1">Whole animal</tissue>
    </source>
</reference>
<accession>A0A9D4M7S8</accession>
<evidence type="ECO:0000313" key="1">
    <source>
        <dbReference type="EMBL" id="KAH3869876.1"/>
    </source>
</evidence>
<comment type="caution">
    <text evidence="1">The sequence shown here is derived from an EMBL/GenBank/DDBJ whole genome shotgun (WGS) entry which is preliminary data.</text>
</comment>
<dbReference type="EMBL" id="JAIWYP010000002">
    <property type="protein sequence ID" value="KAH3869876.1"/>
    <property type="molecule type" value="Genomic_DNA"/>
</dbReference>
<sequence length="90" mass="10351">MCKSGNKAVAEKLNYEFHSKVNDSDITYSSKHEDITVEVQIEGREEIVENKWQDLEEMTESDNHVVNMEVSMLNYDVHDITDDIASVTDN</sequence>
<reference evidence="1" key="2">
    <citation type="submission" date="2020-11" db="EMBL/GenBank/DDBJ databases">
        <authorList>
            <person name="McCartney M.A."/>
            <person name="Auch B."/>
            <person name="Kono T."/>
            <person name="Mallez S."/>
            <person name="Becker A."/>
            <person name="Gohl D.M."/>
            <person name="Silverstein K.A.T."/>
            <person name="Koren S."/>
            <person name="Bechman K.B."/>
            <person name="Herman A."/>
            <person name="Abrahante J.E."/>
            <person name="Garbe J."/>
        </authorList>
    </citation>
    <scope>NUCLEOTIDE SEQUENCE</scope>
    <source>
        <strain evidence="1">Duluth1</strain>
        <tissue evidence="1">Whole animal</tissue>
    </source>
</reference>
<dbReference type="AlphaFoldDB" id="A0A9D4M7S8"/>
<protein>
    <submittedName>
        <fullName evidence="1">Uncharacterized protein</fullName>
    </submittedName>
</protein>
<keyword evidence="2" id="KW-1185">Reference proteome</keyword>